<feature type="disulfide bond" evidence="19">
    <location>
        <begin position="944"/>
        <end position="958"/>
    </location>
</feature>
<dbReference type="Gene3D" id="2.60.120.200">
    <property type="match status" value="2"/>
</dbReference>
<feature type="domain" description="Fibronectin type-III" evidence="22">
    <location>
        <begin position="1988"/>
        <end position="2080"/>
    </location>
</feature>
<dbReference type="InterPro" id="IPR050440">
    <property type="entry name" value="Laminin/Netrin_ECM"/>
</dbReference>
<dbReference type="OrthoDB" id="5984158at2759"/>
<dbReference type="SMART" id="SM00180">
    <property type="entry name" value="EGF_Lam"/>
    <property type="match status" value="8"/>
</dbReference>
<sequence>MICLVLHCGFLLHAIATSITVYYTTLPLASSQGHFPSLENVGAFKNISIVPTQATCGLPERSTFCQSSAVVESMNFCIPQFCIQKCLYRSSPASYAAILSEGLGNVLQQDQNDVPPGSFSNTSILFHAEKGCFSTPCPRKLAVSFTLTVWLKPEKEGVMCMVEKTVHGQTVFKLTISEKETVFYYRTINGLQLPIKVMTLGRILVKKWNHLSVQVFYVIIQFFSPQPEAIRIQRKKQPSIGWEDWQYFARDCSVFGMENNGSLTNPDSVNCVQLPRDIFEVWSGKFPQLRIQSECRCPGSHPRVHPLVQRYCIPNGADDTTNDRVLRLNPEAHPLSYVNDNDIGTTWISSIFSTTEHLRHGVTITIDLENGQYQVHHNRISFFINGLEDDDTAFDSRILTGLIADPSVDGEWRIGQNLNGSEQFVGRMQDFRLYQMALTNSHPPYSHGNITFSVLTPEPNHRPGYKDFYNTPSLQEFVKVSTIKIHLFGQYHTTMPWVNFGHRYYGIDEITISGRCNCFGHADHCDTSHSPYKCLCSKESYTEGNKCDRCQPLYNDKPFYPGDQVHAYNCKPCQCFNHAVSCHYNRTIDYFPNEYYRGGGGVCDNCQHNTSGRNCELCNDFFYRHRDADLSTLDVCKPCECYSAGTKNGSHFCNKSFQSRKHVIEKVVLDVLFFLPFVLPFEGLICDQCKSGYKVIQNIKQDGCEPCLCNIHGSMNDLCNPSTGQCTCKEGVKGVHCDTCIDGFYWIDAFGCKPCSCQTAGSVSDVLCDPKTGQCICKPNFGGRQCDDCLNGYYKEWQNNASFCMPCNCDKSGSVNGSLVCDKLTGQCPCKSGVTAHQCNQCKPYMYNLTAQNILGCMPCDCDPLGTLPGTACDQTSGQCICQPHRQGRRCEKCKPGFYISAHSESCLPCLCHPSGSVSNICDTLTGLCVCHDSSVSGMKCDLCSDNYFGFNSETGKCQHCNCHPAGAINWTCHPITGQCMCKQFAAGLKCDNCVPNASNLDVHNLFGCSKTPSQQPPPEGQIVNSSAIRLTWNPPDSPNSNWLAYKLYRNGTQIYTTENYHPYSLQVFVDSNLLPYTFYTYYLEASNIHGFTRSTELTYRTQPGIPLGNLYLNPVFPVGPYSISFNWTALSNDTGPIEKYILTCISSFEHQSCGQHESLGTSITVWNLVPFKKYIFYVQACTNGGCLLSKQLSIVTAQAPPEEQLPPVIRNINSTELAVEWVPPRKTNGVIIKYELYMKGGVQSNESHVSPENCVFQSNGWFNLHPVEESIHEKALTPPVTSTVITDLEPFTDYEFRVLSANMAGSTFSNWTLQRTAEAVLLMVLGKPWPTNYLSLNMLYAPRLDILSLFILQPLYVAEAQEQSYVMTGLEPYRTYSFTITLCNRIGCVDSKPGMGQTLAAAPVLLIAPDTEGINSSVIKITWYEPEELNGPPPIYQLERIDISLATSDVNVKKGIRFPGNGYYKFPNSILPADTYFTGIKISFKTAELDGLLFLSMSPGNQEEYIVLQLRRGRPYFLFDPQGSAIAVTPENDGGRQYNDNNWHHISAVRNQALGTIIIDEQFSGSSSATSDGTIIGENAGIFVGGLPQDFIIERKDIVTKGFVGCLRNIFLQQMHHPYEVWEPLKWEKAVEQRNVYHNWEGCPTCLEDGAHFLGKGFLELHSNIFFGGMDFEISFMFKTDQFSGLLLFIYNKDGPDYIAVELKSGSLIFLLNNGIVSTHVDLWLGLSYCDGKWNKIILSKRGSVASAKMNEWTDHVMEPDLEQLFVNSPVYLGGTPVEVQEAFKELGLEEGFGGCMKDVKFTRSAVVNLASVSSSAVRVNLDGCLSTDSAVNCRGNDSILVYQGKEKHVYDNGLQPFTEYLYRVIASNEGGSVSSAWSRSRTRESVPQNVLTLSRIHSINGYSIEVTWDEPVGVKGVIEKYILKASTEDGSNISVVSTEISNTSSCTGLLTGLRPFANYAVTLMACTLAGCTESSHALNISTPQEAPGNIQPPTSVSFPTSLWLRWAPPEEPNGIITQYILYMDAQQIYTGNETRFIVKGMKLFSTLPVLLARINTANSKSDKAPTLHPTPRDYTPPRKGVGGIWFSSTFAVNITWQPIFGAKIWITKNNHWNENVFEDLQSDFLSACTTGGCTISETISVKTMKTGPEGVPAPKVQSFSSDSFNISWTKPEYMNGFITSYGLYMNGILVQNSSKVTYYISGLSPWSLHAFRVQACTSNGCALGPL</sequence>
<evidence type="ECO:0000259" key="20">
    <source>
        <dbReference type="PROSITE" id="PS50025"/>
    </source>
</evidence>
<dbReference type="FunFam" id="2.60.40.10:FF:001052">
    <property type="entry name" value="Usherin"/>
    <property type="match status" value="1"/>
</dbReference>
<name>A0A6I9XW15_9SAUR</name>
<keyword evidence="24" id="KW-1185">Reference proteome</keyword>
<dbReference type="FunFam" id="2.10.25.10:FF:000090">
    <property type="entry name" value="laminin subunit alpha"/>
    <property type="match status" value="3"/>
</dbReference>
<dbReference type="RefSeq" id="XP_013908755.1">
    <property type="nucleotide sequence ID" value="XM_014053280.1"/>
</dbReference>
<dbReference type="GeneID" id="106538702"/>
<evidence type="ECO:0000256" key="7">
    <source>
        <dbReference type="ARBA" id="ARBA00022737"/>
    </source>
</evidence>
<reference evidence="25" key="1">
    <citation type="submission" date="2025-08" db="UniProtKB">
        <authorList>
            <consortium name="RefSeq"/>
        </authorList>
    </citation>
    <scope>IDENTIFICATION</scope>
    <source>
        <tissue evidence="25">Skeletal muscle</tissue>
    </source>
</reference>
<dbReference type="InterPro" id="IPR003961">
    <property type="entry name" value="FN3_dom"/>
</dbReference>
<evidence type="ECO:0000256" key="5">
    <source>
        <dbReference type="ARBA" id="ARBA00022692"/>
    </source>
</evidence>
<dbReference type="FunFam" id="2.60.40.10:FF:001882">
    <property type="entry name" value="Usherin"/>
    <property type="match status" value="1"/>
</dbReference>
<evidence type="ECO:0000256" key="10">
    <source>
        <dbReference type="ARBA" id="ARBA00023136"/>
    </source>
</evidence>
<evidence type="ECO:0000256" key="2">
    <source>
        <dbReference type="ARBA" id="ARBA00022475"/>
    </source>
</evidence>
<dbReference type="GO" id="GO:0005518">
    <property type="term" value="F:collagen binding"/>
    <property type="evidence" value="ECO:0007669"/>
    <property type="project" value="UniProtKB-ARBA"/>
</dbReference>
<evidence type="ECO:0000256" key="13">
    <source>
        <dbReference type="ARBA" id="ARBA00023273"/>
    </source>
</evidence>
<dbReference type="KEGG" id="tsr:106538702"/>
<evidence type="ECO:0000256" key="4">
    <source>
        <dbReference type="ARBA" id="ARBA00022606"/>
    </source>
</evidence>
<dbReference type="Pfam" id="PF02210">
    <property type="entry name" value="Laminin_G_2"/>
    <property type="match status" value="2"/>
</dbReference>
<dbReference type="CTD" id="7399"/>
<dbReference type="PROSITE" id="PS51117">
    <property type="entry name" value="LAMININ_NTER"/>
    <property type="match status" value="1"/>
</dbReference>
<keyword evidence="10" id="KW-0472">Membrane</keyword>
<keyword evidence="6" id="KW-0732">Signal</keyword>
<evidence type="ECO:0000256" key="1">
    <source>
        <dbReference type="ARBA" id="ARBA00004613"/>
    </source>
</evidence>
<evidence type="ECO:0000256" key="19">
    <source>
        <dbReference type="PROSITE-ProRule" id="PRU00460"/>
    </source>
</evidence>
<dbReference type="Pfam" id="PF00053">
    <property type="entry name" value="EGF_laminin"/>
    <property type="match status" value="8"/>
</dbReference>
<keyword evidence="8" id="KW-1009">Hearing</keyword>
<dbReference type="FunFam" id="2.10.25.10:FF:000313">
    <property type="entry name" value="Usherin"/>
    <property type="match status" value="1"/>
</dbReference>
<proteinExistence type="predicted"/>
<feature type="domain" description="Fibronectin type-III" evidence="22">
    <location>
        <begin position="1204"/>
        <end position="1320"/>
    </location>
</feature>
<evidence type="ECO:0000256" key="11">
    <source>
        <dbReference type="ARBA" id="ARBA00023157"/>
    </source>
</evidence>
<dbReference type="PROSITE" id="PS01248">
    <property type="entry name" value="EGF_LAM_1"/>
    <property type="match status" value="1"/>
</dbReference>
<dbReference type="Gene3D" id="2.60.120.260">
    <property type="entry name" value="Galactose-binding domain-like"/>
    <property type="match status" value="3"/>
</dbReference>
<dbReference type="GO" id="GO:0005576">
    <property type="term" value="C:extracellular region"/>
    <property type="evidence" value="ECO:0007669"/>
    <property type="project" value="UniProtKB-SubCell"/>
</dbReference>
<dbReference type="SMART" id="SM00560">
    <property type="entry name" value="LamGL"/>
    <property type="match status" value="1"/>
</dbReference>
<dbReference type="Pfam" id="PF00055">
    <property type="entry name" value="Laminin_N"/>
    <property type="match status" value="1"/>
</dbReference>
<evidence type="ECO:0000256" key="14">
    <source>
        <dbReference type="ARBA" id="ARBA00023292"/>
    </source>
</evidence>
<feature type="disulfide bond" evidence="19">
    <location>
        <begin position="728"/>
        <end position="737"/>
    </location>
</feature>
<keyword evidence="5" id="KW-0812">Transmembrane</keyword>
<keyword evidence="2" id="KW-1003">Cell membrane</keyword>
<feature type="disulfide bond" evidence="19">
    <location>
        <begin position="777"/>
        <end position="786"/>
    </location>
</feature>
<evidence type="ECO:0000256" key="12">
    <source>
        <dbReference type="ARBA" id="ARBA00023180"/>
    </source>
</evidence>
<feature type="disulfide bond" evidence="19">
    <location>
        <begin position="961"/>
        <end position="973"/>
    </location>
</feature>
<feature type="domain" description="Laminin G" evidence="20">
    <location>
        <begin position="1454"/>
        <end position="1644"/>
    </location>
</feature>
<keyword evidence="7" id="KW-0677">Repeat</keyword>
<dbReference type="InterPro" id="IPR002049">
    <property type="entry name" value="LE_dom"/>
</dbReference>
<dbReference type="InterPro" id="IPR013783">
    <property type="entry name" value="Ig-like_fold"/>
</dbReference>
<feature type="disulfide bond" evidence="19">
    <location>
        <begin position="830"/>
        <end position="839"/>
    </location>
</feature>
<feature type="domain" description="Fibronectin type-III" evidence="22">
    <location>
        <begin position="1107"/>
        <end position="1203"/>
    </location>
</feature>
<dbReference type="InterPro" id="IPR001791">
    <property type="entry name" value="Laminin_G"/>
</dbReference>
<feature type="domain" description="Laminin EGF-like" evidence="21">
    <location>
        <begin position="755"/>
        <end position="806"/>
    </location>
</feature>
<dbReference type="InterPro" id="IPR036116">
    <property type="entry name" value="FN3_sf"/>
</dbReference>
<gene>
    <name evidence="25" type="primary">USH2A</name>
</gene>
<feature type="disulfide bond" evidence="19">
    <location>
        <begin position="882"/>
        <end position="891"/>
    </location>
</feature>
<evidence type="ECO:0000313" key="25">
    <source>
        <dbReference type="RefSeq" id="XP_013908755.1"/>
    </source>
</evidence>
<dbReference type="PROSITE" id="PS50027">
    <property type="entry name" value="EGF_LAM_2"/>
    <property type="match status" value="6"/>
</dbReference>
<feature type="disulfide bond" evidence="19">
    <location>
        <begin position="912"/>
        <end position="929"/>
    </location>
</feature>
<dbReference type="GO" id="GO:0045494">
    <property type="term" value="P:photoreceptor cell maintenance"/>
    <property type="evidence" value="ECO:0007669"/>
    <property type="project" value="UniProtKB-ARBA"/>
</dbReference>
<dbReference type="FunFam" id="2.10.25.10:FF:000330">
    <property type="entry name" value="usherin"/>
    <property type="match status" value="1"/>
</dbReference>
<dbReference type="GO" id="GO:0009888">
    <property type="term" value="P:tissue development"/>
    <property type="evidence" value="ECO:0007669"/>
    <property type="project" value="TreeGrafter"/>
</dbReference>
<dbReference type="PANTHER" id="PTHR10574">
    <property type="entry name" value="NETRIN/LAMININ-RELATED"/>
    <property type="match status" value="1"/>
</dbReference>
<dbReference type="InterPro" id="IPR013320">
    <property type="entry name" value="ConA-like_dom_sf"/>
</dbReference>
<accession>A0A6I9XW15</accession>
<evidence type="ECO:0000313" key="24">
    <source>
        <dbReference type="Proteomes" id="UP000504617"/>
    </source>
</evidence>
<dbReference type="GO" id="GO:0009887">
    <property type="term" value="P:animal organ morphogenesis"/>
    <property type="evidence" value="ECO:0007669"/>
    <property type="project" value="TreeGrafter"/>
</dbReference>
<dbReference type="SUPFAM" id="SSF57196">
    <property type="entry name" value="EGF/Laminin"/>
    <property type="match status" value="6"/>
</dbReference>
<feature type="domain" description="Fibronectin type-III" evidence="22">
    <location>
        <begin position="2152"/>
        <end position="2228"/>
    </location>
</feature>
<evidence type="ECO:0000256" key="8">
    <source>
        <dbReference type="ARBA" id="ARBA00022740"/>
    </source>
</evidence>
<evidence type="ECO:0000256" key="17">
    <source>
        <dbReference type="ARBA" id="ARBA00065195"/>
    </source>
</evidence>
<feature type="disulfide bond" evidence="19">
    <location>
        <begin position="910"/>
        <end position="922"/>
    </location>
</feature>
<dbReference type="PROSITE" id="PS50025">
    <property type="entry name" value="LAM_G_DOMAIN"/>
    <property type="match status" value="2"/>
</dbReference>
<feature type="disulfide bond" evidence="19">
    <location>
        <begin position="707"/>
        <end position="719"/>
    </location>
</feature>
<evidence type="ECO:0000256" key="15">
    <source>
        <dbReference type="ARBA" id="ARBA00023305"/>
    </source>
</evidence>
<feature type="domain" description="Fibronectin type-III" evidence="22">
    <location>
        <begin position="1888"/>
        <end position="1987"/>
    </location>
</feature>
<dbReference type="Pfam" id="PF00041">
    <property type="entry name" value="fn3"/>
    <property type="match status" value="3"/>
</dbReference>
<dbReference type="GO" id="GO:0007601">
    <property type="term" value="P:visual perception"/>
    <property type="evidence" value="ECO:0007669"/>
    <property type="project" value="UniProtKB-KW"/>
</dbReference>
<dbReference type="FunFam" id="2.60.120.200:FF:000126">
    <property type="entry name" value="usherin"/>
    <property type="match status" value="1"/>
</dbReference>
<keyword evidence="3" id="KW-0964">Secreted</keyword>
<dbReference type="SUPFAM" id="SSF49265">
    <property type="entry name" value="Fibronectin type III"/>
    <property type="match status" value="6"/>
</dbReference>
<dbReference type="GO" id="GO:0007605">
    <property type="term" value="P:sensory perception of sound"/>
    <property type="evidence" value="ECO:0007669"/>
    <property type="project" value="UniProtKB-KW"/>
</dbReference>
<evidence type="ECO:0000256" key="16">
    <source>
        <dbReference type="ARBA" id="ARBA00060418"/>
    </source>
</evidence>
<dbReference type="PANTHER" id="PTHR10574:SF274">
    <property type="entry name" value="USHERIN"/>
    <property type="match status" value="1"/>
</dbReference>
<evidence type="ECO:0000259" key="23">
    <source>
        <dbReference type="PROSITE" id="PS51117"/>
    </source>
</evidence>
<dbReference type="Proteomes" id="UP000504617">
    <property type="component" value="Unplaced"/>
</dbReference>
<keyword evidence="15" id="KW-0844">Vision</keyword>
<dbReference type="InterPro" id="IPR008211">
    <property type="entry name" value="Laminin_N"/>
</dbReference>
<feature type="domain" description="Laminin EGF-like" evidence="21">
    <location>
        <begin position="910"/>
        <end position="960"/>
    </location>
</feature>
<keyword evidence="9" id="KW-1133">Transmembrane helix</keyword>
<feature type="domain" description="Fibronectin type-III" evidence="22">
    <location>
        <begin position="1017"/>
        <end position="1105"/>
    </location>
</feature>
<keyword evidence="13" id="KW-0966">Cell projection</keyword>
<evidence type="ECO:0000256" key="6">
    <source>
        <dbReference type="ARBA" id="ARBA00022729"/>
    </source>
</evidence>
<evidence type="ECO:0000256" key="3">
    <source>
        <dbReference type="ARBA" id="ARBA00022525"/>
    </source>
</evidence>
<comment type="caution">
    <text evidence="19">Lacks conserved residue(s) required for the propagation of feature annotation.</text>
</comment>
<feature type="non-terminal residue" evidence="25">
    <location>
        <position position="2228"/>
    </location>
</feature>
<keyword evidence="4" id="KW-0716">Sensory transduction</keyword>
<protein>
    <recommendedName>
        <fullName evidence="18">Usherin</fullName>
    </recommendedName>
</protein>
<evidence type="ECO:0000256" key="9">
    <source>
        <dbReference type="ARBA" id="ARBA00022989"/>
    </source>
</evidence>
<keyword evidence="11 19" id="KW-1015">Disulfide bond</keyword>
<keyword evidence="12" id="KW-0325">Glycoprotein</keyword>
<dbReference type="CDD" id="cd00055">
    <property type="entry name" value="EGF_Lam"/>
    <property type="match status" value="8"/>
</dbReference>
<dbReference type="SUPFAM" id="SSF49899">
    <property type="entry name" value="Concanavalin A-like lectins/glucanases"/>
    <property type="match status" value="3"/>
</dbReference>
<feature type="domain" description="Laminin EGF-like" evidence="21">
    <location>
        <begin position="707"/>
        <end position="754"/>
    </location>
</feature>
<dbReference type="CDD" id="cd00110">
    <property type="entry name" value="LamG"/>
    <property type="match status" value="2"/>
</dbReference>
<dbReference type="PROSITE" id="PS50853">
    <property type="entry name" value="FN3"/>
    <property type="match status" value="6"/>
</dbReference>
<dbReference type="SMART" id="SM00060">
    <property type="entry name" value="FN3"/>
    <property type="match status" value="8"/>
</dbReference>
<feature type="domain" description="Laminin G" evidence="20">
    <location>
        <begin position="1649"/>
        <end position="1826"/>
    </location>
</feature>
<organism evidence="24 25">
    <name type="scientific">Thamnophis sirtalis</name>
    <dbReference type="NCBI Taxonomy" id="35019"/>
    <lineage>
        <taxon>Eukaryota</taxon>
        <taxon>Metazoa</taxon>
        <taxon>Chordata</taxon>
        <taxon>Craniata</taxon>
        <taxon>Vertebrata</taxon>
        <taxon>Euteleostomi</taxon>
        <taxon>Lepidosauria</taxon>
        <taxon>Squamata</taxon>
        <taxon>Bifurcata</taxon>
        <taxon>Unidentata</taxon>
        <taxon>Episquamata</taxon>
        <taxon>Toxicofera</taxon>
        <taxon>Serpentes</taxon>
        <taxon>Colubroidea</taxon>
        <taxon>Colubridae</taxon>
        <taxon>Natricinae</taxon>
        <taxon>Thamnophis</taxon>
    </lineage>
</organism>
<feature type="domain" description="Laminin EGF-like" evidence="21">
    <location>
        <begin position="961"/>
        <end position="1011"/>
    </location>
</feature>
<dbReference type="Gene3D" id="2.10.25.10">
    <property type="entry name" value="Laminin"/>
    <property type="match status" value="6"/>
</dbReference>
<dbReference type="CDD" id="cd00063">
    <property type="entry name" value="FN3"/>
    <property type="match status" value="6"/>
</dbReference>
<dbReference type="FunFam" id="2.10.25.10:FF:000094">
    <property type="entry name" value="Laminin subunit alpha-2"/>
    <property type="match status" value="1"/>
</dbReference>
<feature type="disulfide bond" evidence="19">
    <location>
        <begin position="709"/>
        <end position="726"/>
    </location>
</feature>
<comment type="subunit">
    <text evidence="17">Interacts with collagen IV and fibronectin via its laminin EGF-like domains. Interaction with collagen may be required for stable integration into the basement membrane. Interacts with NINL. Interacts with USH1C. Component of USH2 complex, composed of ADGRV1, PDZD7, USH2A and WHRN. Interacts with ADGRV1/MASS1 (via N-terminal PDZ domain). Interacts (via the cytoplasmic region) with WHRN. Interacts (via the cytoplasmic region) with PDZD7. Interacts (via the cytoplasmic region) with VEZT and MYO7A (via MyTH4-FERM domains); the interaction associates VEZT with the USH2 complex at the stereocilia base.</text>
</comment>
<dbReference type="GO" id="GO:0060171">
    <property type="term" value="C:stereocilium membrane"/>
    <property type="evidence" value="ECO:0007669"/>
    <property type="project" value="UniProtKB-SubCell"/>
</dbReference>
<evidence type="ECO:0000256" key="18">
    <source>
        <dbReference type="ARBA" id="ARBA00072076"/>
    </source>
</evidence>
<evidence type="ECO:0000259" key="21">
    <source>
        <dbReference type="PROSITE" id="PS50027"/>
    </source>
</evidence>
<feature type="disulfide bond" evidence="19">
    <location>
        <begin position="982"/>
        <end position="991"/>
    </location>
</feature>
<feature type="domain" description="Laminin EGF-like" evidence="21">
    <location>
        <begin position="860"/>
        <end position="909"/>
    </location>
</feature>
<evidence type="ECO:0000259" key="22">
    <source>
        <dbReference type="PROSITE" id="PS50853"/>
    </source>
</evidence>
<dbReference type="FunFam" id="2.10.25.10:FF:000224">
    <property type="entry name" value="Usherin"/>
    <property type="match status" value="1"/>
</dbReference>
<feature type="domain" description="Laminin N-terminal" evidence="23">
    <location>
        <begin position="267"/>
        <end position="515"/>
    </location>
</feature>
<dbReference type="InterPro" id="IPR006558">
    <property type="entry name" value="LamG-like"/>
</dbReference>
<feature type="domain" description="Laminin EGF-like" evidence="21">
    <location>
        <begin position="807"/>
        <end position="859"/>
    </location>
</feature>
<dbReference type="PRINTS" id="PR00011">
    <property type="entry name" value="EGFLAMININ"/>
</dbReference>
<keyword evidence="14 19" id="KW-0424">Laminin EGF-like domain</keyword>
<dbReference type="Gene3D" id="2.60.40.10">
    <property type="entry name" value="Immunoglobulins"/>
    <property type="match status" value="7"/>
</dbReference>
<dbReference type="Gene3D" id="2.170.300.10">
    <property type="entry name" value="Tie2 ligand-binding domain superfamily"/>
    <property type="match status" value="1"/>
</dbReference>
<dbReference type="SMART" id="SM00282">
    <property type="entry name" value="LamG"/>
    <property type="match status" value="2"/>
</dbReference>
<dbReference type="FunFam" id="2.60.40.10:FF:001085">
    <property type="entry name" value="Usherin"/>
    <property type="match status" value="1"/>
</dbReference>
<comment type="subcellular location">
    <subcellularLocation>
        <location evidence="16">Cell projection</location>
        <location evidence="16">Stereocilium membrane</location>
        <topology evidence="16">Single-pass type I membrane protein</topology>
    </subcellularLocation>
    <subcellularLocation>
        <location evidence="1">Secreted</location>
    </subcellularLocation>
</comment>
<feature type="disulfide bond" evidence="19">
    <location>
        <begin position="963"/>
        <end position="980"/>
    </location>
</feature>